<proteinExistence type="inferred from homology"/>
<dbReference type="SUPFAM" id="SSF161098">
    <property type="entry name" value="MetI-like"/>
    <property type="match status" value="1"/>
</dbReference>
<gene>
    <name evidence="11" type="ORF">ENT73_02275</name>
</gene>
<keyword evidence="3 9" id="KW-0813">Transport</keyword>
<dbReference type="CDD" id="cd06261">
    <property type="entry name" value="TM_PBP2"/>
    <property type="match status" value="1"/>
</dbReference>
<feature type="transmembrane region" description="Helical" evidence="9">
    <location>
        <begin position="170"/>
        <end position="191"/>
    </location>
</feature>
<evidence type="ECO:0000256" key="9">
    <source>
        <dbReference type="RuleBase" id="RU363032"/>
    </source>
</evidence>
<evidence type="ECO:0000256" key="7">
    <source>
        <dbReference type="ARBA" id="ARBA00023136"/>
    </source>
</evidence>
<evidence type="ECO:0000256" key="5">
    <source>
        <dbReference type="ARBA" id="ARBA00022989"/>
    </source>
</evidence>
<dbReference type="InterPro" id="IPR005667">
    <property type="entry name" value="Sulph_transpt2"/>
</dbReference>
<dbReference type="PROSITE" id="PS50928">
    <property type="entry name" value="ABC_TM1"/>
    <property type="match status" value="1"/>
</dbReference>
<sequence length="258" mass="28727">MYFKRLCLLFTFLTFGLYAGLTVSLFYFWDSKTFFATLTSERTFFSIKISFIAATVATLLSLGIAIPVGYALSRYEFKGKRLVDTLMEFPMVVSPAALGAILLIFFNNPLGTWIQSHLIEFVFTFYGILLAQFVTVLGVAVRFTKAAIDNISVRYELVAYSLGVKPWVTFYKIVLPLAFRGILAAGILSWAKAIGEFGATITLAGSMAMRTETLPIAIFMRLATADIEGSVALILILLSIAFSTLYTLRLIVRQRETF</sequence>
<comment type="subunit">
    <text evidence="2">The complex is composed of two ATP-binding proteins (CysA), two transmembrane proteins (CysT and CysW) and a solute-binding protein (CysP).</text>
</comment>
<evidence type="ECO:0000259" key="10">
    <source>
        <dbReference type="PROSITE" id="PS50928"/>
    </source>
</evidence>
<comment type="function">
    <text evidence="8">Part of the ABC transporter complex CysAWTP (TC 3.A.1.6.1) involved in sulfate/thiosulfate import. Probably responsible for the translocation of the substrate across the membrane.</text>
</comment>
<protein>
    <submittedName>
        <fullName evidence="11">ABC transporter permease subunit</fullName>
    </submittedName>
</protein>
<dbReference type="GO" id="GO:0005886">
    <property type="term" value="C:plasma membrane"/>
    <property type="evidence" value="ECO:0007669"/>
    <property type="project" value="UniProtKB-SubCell"/>
</dbReference>
<feature type="transmembrane region" description="Helical" evidence="9">
    <location>
        <begin position="231"/>
        <end position="252"/>
    </location>
</feature>
<organism evidence="11">
    <name type="scientific">Caldimicrobium thiodismutans</name>
    <dbReference type="NCBI Taxonomy" id="1653476"/>
    <lineage>
        <taxon>Bacteria</taxon>
        <taxon>Pseudomonadati</taxon>
        <taxon>Thermodesulfobacteriota</taxon>
        <taxon>Thermodesulfobacteria</taxon>
        <taxon>Thermodesulfobacteriales</taxon>
        <taxon>Thermodesulfobacteriaceae</taxon>
        <taxon>Caldimicrobium</taxon>
    </lineage>
</organism>
<dbReference type="PANTHER" id="PTHR30406:SF8">
    <property type="entry name" value="SULFATE TRANSPORT SYSTEM PERMEASE PROTEIN CYST"/>
    <property type="match status" value="1"/>
</dbReference>
<dbReference type="InterPro" id="IPR000515">
    <property type="entry name" value="MetI-like"/>
</dbReference>
<evidence type="ECO:0000256" key="4">
    <source>
        <dbReference type="ARBA" id="ARBA00022692"/>
    </source>
</evidence>
<feature type="transmembrane region" description="Helical" evidence="9">
    <location>
        <begin position="49"/>
        <end position="73"/>
    </location>
</feature>
<evidence type="ECO:0000256" key="3">
    <source>
        <dbReference type="ARBA" id="ARBA00022448"/>
    </source>
</evidence>
<feature type="transmembrane region" description="Helical" evidence="9">
    <location>
        <begin position="118"/>
        <end position="141"/>
    </location>
</feature>
<dbReference type="GO" id="GO:0015419">
    <property type="term" value="F:ABC-type sulfate transporter activity"/>
    <property type="evidence" value="ECO:0007669"/>
    <property type="project" value="InterPro"/>
</dbReference>
<comment type="caution">
    <text evidence="11">The sequence shown here is derived from an EMBL/GenBank/DDBJ whole genome shotgun (WGS) entry which is preliminary data.</text>
</comment>
<keyword evidence="6" id="KW-0764">Sulfate transport</keyword>
<feature type="transmembrane region" description="Helical" evidence="9">
    <location>
        <begin position="85"/>
        <end position="106"/>
    </location>
</feature>
<reference evidence="11" key="1">
    <citation type="journal article" date="2020" name="mSystems">
        <title>Genome- and Community-Level Interaction Insights into Carbon Utilization and Element Cycling Functions of Hydrothermarchaeota in Hydrothermal Sediment.</title>
        <authorList>
            <person name="Zhou Z."/>
            <person name="Liu Y."/>
            <person name="Xu W."/>
            <person name="Pan J."/>
            <person name="Luo Z.H."/>
            <person name="Li M."/>
        </authorList>
    </citation>
    <scope>NUCLEOTIDE SEQUENCE [LARGE SCALE GENOMIC DNA]</scope>
    <source>
        <strain evidence="11">SpSt-605</strain>
    </source>
</reference>
<feature type="domain" description="ABC transmembrane type-1" evidence="10">
    <location>
        <begin position="47"/>
        <end position="246"/>
    </location>
</feature>
<keyword evidence="4 9" id="KW-0812">Transmembrane</keyword>
<dbReference type="PANTHER" id="PTHR30406">
    <property type="entry name" value="SULFATE TRANSPORT SYSTEM PERMEASE PROTEIN"/>
    <property type="match status" value="1"/>
</dbReference>
<keyword evidence="5 9" id="KW-1133">Transmembrane helix</keyword>
<comment type="subcellular location">
    <subcellularLocation>
        <location evidence="1 9">Cell membrane</location>
        <topology evidence="1 9">Multi-pass membrane protein</topology>
    </subcellularLocation>
</comment>
<name>A0A832GNJ4_9BACT</name>
<dbReference type="InterPro" id="IPR035906">
    <property type="entry name" value="MetI-like_sf"/>
</dbReference>
<feature type="transmembrane region" description="Helical" evidence="9">
    <location>
        <begin position="7"/>
        <end position="29"/>
    </location>
</feature>
<keyword evidence="7 9" id="KW-0472">Membrane</keyword>
<dbReference type="EMBL" id="DSZU01000033">
    <property type="protein sequence ID" value="HGV54904.1"/>
    <property type="molecule type" value="Genomic_DNA"/>
</dbReference>
<dbReference type="AlphaFoldDB" id="A0A832GNJ4"/>
<comment type="similarity">
    <text evidence="9">Belongs to the binding-protein-dependent transport system permease family.</text>
</comment>
<dbReference type="Pfam" id="PF00528">
    <property type="entry name" value="BPD_transp_1"/>
    <property type="match status" value="1"/>
</dbReference>
<evidence type="ECO:0000256" key="1">
    <source>
        <dbReference type="ARBA" id="ARBA00004651"/>
    </source>
</evidence>
<dbReference type="Gene3D" id="1.10.3720.10">
    <property type="entry name" value="MetI-like"/>
    <property type="match status" value="1"/>
</dbReference>
<evidence type="ECO:0000256" key="6">
    <source>
        <dbReference type="ARBA" id="ARBA00023032"/>
    </source>
</evidence>
<evidence type="ECO:0000256" key="8">
    <source>
        <dbReference type="ARBA" id="ARBA00025323"/>
    </source>
</evidence>
<accession>A0A832GNJ4</accession>
<evidence type="ECO:0000313" key="11">
    <source>
        <dbReference type="EMBL" id="HGV54904.1"/>
    </source>
</evidence>
<evidence type="ECO:0000256" key="2">
    <source>
        <dbReference type="ARBA" id="ARBA00011779"/>
    </source>
</evidence>